<evidence type="ECO:0000256" key="2">
    <source>
        <dbReference type="ARBA" id="ARBA00023136"/>
    </source>
</evidence>
<keyword evidence="6" id="KW-1185">Reference proteome</keyword>
<evidence type="ECO:0000313" key="6">
    <source>
        <dbReference type="Proteomes" id="UP000826271"/>
    </source>
</evidence>
<protein>
    <recommendedName>
        <fullName evidence="7">Late embryogenesis abundant protein LEA-2 subgroup domain-containing protein</fullName>
    </recommendedName>
</protein>
<feature type="transmembrane region" description="Helical" evidence="4">
    <location>
        <begin position="55"/>
        <end position="81"/>
    </location>
</feature>
<dbReference type="GO" id="GO:0098542">
    <property type="term" value="P:defense response to other organism"/>
    <property type="evidence" value="ECO:0007669"/>
    <property type="project" value="InterPro"/>
</dbReference>
<dbReference type="EMBL" id="WHWC01000005">
    <property type="protein sequence ID" value="KAG8381811.1"/>
    <property type="molecule type" value="Genomic_DNA"/>
</dbReference>
<feature type="region of interest" description="Disordered" evidence="3">
    <location>
        <begin position="1"/>
        <end position="46"/>
    </location>
</feature>
<proteinExistence type="predicted"/>
<dbReference type="Proteomes" id="UP000826271">
    <property type="component" value="Unassembled WGS sequence"/>
</dbReference>
<comment type="caution">
    <text evidence="5">The sequence shown here is derived from an EMBL/GenBank/DDBJ whole genome shotgun (WGS) entry which is preliminary data.</text>
</comment>
<organism evidence="5 6">
    <name type="scientific">Buddleja alternifolia</name>
    <dbReference type="NCBI Taxonomy" id="168488"/>
    <lineage>
        <taxon>Eukaryota</taxon>
        <taxon>Viridiplantae</taxon>
        <taxon>Streptophyta</taxon>
        <taxon>Embryophyta</taxon>
        <taxon>Tracheophyta</taxon>
        <taxon>Spermatophyta</taxon>
        <taxon>Magnoliopsida</taxon>
        <taxon>eudicotyledons</taxon>
        <taxon>Gunneridae</taxon>
        <taxon>Pentapetalae</taxon>
        <taxon>asterids</taxon>
        <taxon>lamiids</taxon>
        <taxon>Lamiales</taxon>
        <taxon>Scrophulariaceae</taxon>
        <taxon>Buddlejeae</taxon>
        <taxon>Buddleja</taxon>
    </lineage>
</organism>
<accession>A0AAV6XML7</accession>
<keyword evidence="4" id="KW-1133">Transmembrane helix</keyword>
<sequence length="263" mass="28893">MTDKFHPTKQTTTTATSAAAPIPKIHLHTPTRHPYRPNPTSRHRHNRRNSTCRRCFCLTCIYSLILLLFLLLLAATASAAFNVLYHPHRPSFAVAAVKISSFNLTTAASDDTSHLSTTINITLSAKNPNKRITFFYDAVSIAVLSNAVNLSNGSFTNFTGSPNSIFVIHAVTAVNSQILDADSVKSLNSGLKRKTGLPMNIVMDTMVGVKMEKLKMKKIGIRVNCEGIHGVMPKGKNVISVANTSKAKCRVDLRFKILKRSFL</sequence>
<name>A0AAV6XML7_9LAMI</name>
<gene>
    <name evidence="5" type="ORF">BUALT_Bualt05G0011700</name>
</gene>
<dbReference type="InterPro" id="IPR044839">
    <property type="entry name" value="NDR1-like"/>
</dbReference>
<evidence type="ECO:0000256" key="4">
    <source>
        <dbReference type="SAM" id="Phobius"/>
    </source>
</evidence>
<feature type="compositionally biased region" description="Low complexity" evidence="3">
    <location>
        <begin position="11"/>
        <end position="20"/>
    </location>
</feature>
<dbReference type="AlphaFoldDB" id="A0AAV6XML7"/>
<feature type="compositionally biased region" description="Basic residues" evidence="3">
    <location>
        <begin position="25"/>
        <end position="46"/>
    </location>
</feature>
<keyword evidence="2 4" id="KW-0472">Membrane</keyword>
<dbReference type="GO" id="GO:0005886">
    <property type="term" value="C:plasma membrane"/>
    <property type="evidence" value="ECO:0007669"/>
    <property type="project" value="TreeGrafter"/>
</dbReference>
<evidence type="ECO:0000256" key="3">
    <source>
        <dbReference type="SAM" id="MobiDB-lite"/>
    </source>
</evidence>
<evidence type="ECO:0000256" key="1">
    <source>
        <dbReference type="ARBA" id="ARBA00004370"/>
    </source>
</evidence>
<evidence type="ECO:0008006" key="7">
    <source>
        <dbReference type="Google" id="ProtNLM"/>
    </source>
</evidence>
<comment type="subcellular location">
    <subcellularLocation>
        <location evidence="1">Membrane</location>
    </subcellularLocation>
</comment>
<evidence type="ECO:0000313" key="5">
    <source>
        <dbReference type="EMBL" id="KAG8381811.1"/>
    </source>
</evidence>
<reference evidence="5" key="1">
    <citation type="submission" date="2019-10" db="EMBL/GenBank/DDBJ databases">
        <authorList>
            <person name="Zhang R."/>
            <person name="Pan Y."/>
            <person name="Wang J."/>
            <person name="Ma R."/>
            <person name="Yu S."/>
        </authorList>
    </citation>
    <scope>NUCLEOTIDE SEQUENCE</scope>
    <source>
        <strain evidence="5">LA-IB0</strain>
        <tissue evidence="5">Leaf</tissue>
    </source>
</reference>
<keyword evidence="4" id="KW-0812">Transmembrane</keyword>
<dbReference type="PANTHER" id="PTHR31234">
    <property type="entry name" value="LATE EMBRYOGENESIS ABUNDANT (LEA) HYDROXYPROLINE-RICH GLYCOPROTEIN FAMILY"/>
    <property type="match status" value="1"/>
</dbReference>
<dbReference type="PANTHER" id="PTHR31234:SF6">
    <property type="entry name" value="LATE EMBRYOGENESIS ABUNDANT PROTEIN LEA-2 SUBGROUP DOMAIN-CONTAINING PROTEIN"/>
    <property type="match status" value="1"/>
</dbReference>